<comment type="caution">
    <text evidence="1">The sequence shown here is derived from an EMBL/GenBank/DDBJ whole genome shotgun (WGS) entry which is preliminary data.</text>
</comment>
<reference evidence="1" key="1">
    <citation type="submission" date="2021-05" db="EMBL/GenBank/DDBJ databases">
        <authorList>
            <person name="Pan Q."/>
            <person name="Jouanno E."/>
            <person name="Zahm M."/>
            <person name="Klopp C."/>
            <person name="Cabau C."/>
            <person name="Louis A."/>
            <person name="Berthelot C."/>
            <person name="Parey E."/>
            <person name="Roest Crollius H."/>
            <person name="Montfort J."/>
            <person name="Robinson-Rechavi M."/>
            <person name="Bouchez O."/>
            <person name="Lampietro C."/>
            <person name="Lopez Roques C."/>
            <person name="Donnadieu C."/>
            <person name="Postlethwait J."/>
            <person name="Bobe J."/>
            <person name="Dillon D."/>
            <person name="Chandos A."/>
            <person name="von Hippel F."/>
            <person name="Guiguen Y."/>
        </authorList>
    </citation>
    <scope>NUCLEOTIDE SEQUENCE</scope>
    <source>
        <strain evidence="1">YG-Jan2019</strain>
    </source>
</reference>
<name>A0ACC2GF18_DALPE</name>
<sequence length="123" mass="14033">MISPGSLLNSKFMLEKEFMLPRPPSQRCRSNQERDVNRLFKRLNPRRSATDTPATLKAVTLSFKLKRKGLTKGMRDTIYGLSVSFLAAYFKDRVLSEKTAKRAAAATGTERELHKKNNFINKV</sequence>
<protein>
    <submittedName>
        <fullName evidence="1">Uncharacterized protein</fullName>
    </submittedName>
</protein>
<dbReference type="EMBL" id="CM055741">
    <property type="protein sequence ID" value="KAJ8002137.1"/>
    <property type="molecule type" value="Genomic_DNA"/>
</dbReference>
<gene>
    <name evidence="1" type="ORF">DPEC_G00176700</name>
</gene>
<organism evidence="1 2">
    <name type="scientific">Dallia pectoralis</name>
    <name type="common">Alaska blackfish</name>
    <dbReference type="NCBI Taxonomy" id="75939"/>
    <lineage>
        <taxon>Eukaryota</taxon>
        <taxon>Metazoa</taxon>
        <taxon>Chordata</taxon>
        <taxon>Craniata</taxon>
        <taxon>Vertebrata</taxon>
        <taxon>Euteleostomi</taxon>
        <taxon>Actinopterygii</taxon>
        <taxon>Neopterygii</taxon>
        <taxon>Teleostei</taxon>
        <taxon>Protacanthopterygii</taxon>
        <taxon>Esociformes</taxon>
        <taxon>Umbridae</taxon>
        <taxon>Dallia</taxon>
    </lineage>
</organism>
<keyword evidence="2" id="KW-1185">Reference proteome</keyword>
<evidence type="ECO:0000313" key="1">
    <source>
        <dbReference type="EMBL" id="KAJ8002137.1"/>
    </source>
</evidence>
<accession>A0ACC2GF18</accession>
<proteinExistence type="predicted"/>
<evidence type="ECO:0000313" key="2">
    <source>
        <dbReference type="Proteomes" id="UP001157502"/>
    </source>
</evidence>
<dbReference type="Proteomes" id="UP001157502">
    <property type="component" value="Chromosome 14"/>
</dbReference>